<keyword evidence="2" id="KW-0472">Membrane</keyword>
<feature type="region of interest" description="Disordered" evidence="1">
    <location>
        <begin position="117"/>
        <end position="137"/>
    </location>
</feature>
<dbReference type="RefSeq" id="WP_093389488.1">
    <property type="nucleotide sequence ID" value="NZ_FOTW01000020.1"/>
</dbReference>
<dbReference type="EMBL" id="FOTW01000020">
    <property type="protein sequence ID" value="SFM42621.1"/>
    <property type="molecule type" value="Genomic_DNA"/>
</dbReference>
<keyword evidence="2" id="KW-1133">Transmembrane helix</keyword>
<gene>
    <name evidence="3" type="ORF">SAMN02982985_04015</name>
</gene>
<keyword evidence="2" id="KW-0812">Transmembrane</keyword>
<protein>
    <submittedName>
        <fullName evidence="3">Uncharacterized protein</fullName>
    </submittedName>
</protein>
<keyword evidence="4" id="KW-1185">Reference proteome</keyword>
<dbReference type="STRING" id="758825.SAMN02982985_04015"/>
<dbReference type="OrthoDB" id="8724867at2"/>
<reference evidence="3 4" key="1">
    <citation type="submission" date="2016-10" db="EMBL/GenBank/DDBJ databases">
        <authorList>
            <person name="de Groot N.N."/>
        </authorList>
    </citation>
    <scope>NUCLEOTIDE SEQUENCE [LARGE SCALE GENOMIC DNA]</scope>
    <source>
        <strain evidence="3 4">ATCC 43154</strain>
    </source>
</reference>
<sequence>MDASNQRPNLLSKGTVGNGNTGGQRILASLEHGGAMLAPNRLTRLQLNGWTLALLALLLILSVLAWMTHRDGAPPLRHALPLSARAPTNDGASTPPLADLVNRTAPAAIINEPSSTLPVARGNERNYERSSERNNEPVVDIVRPDKLVGRPANKAAMPARRADYIVAKAANAADNTGNAAHSPTAASAASTSKAGASKPTPAPSGAGRNLADSAGARDNSRPPAQLKKAATLSFQPSTALAADTDVTLLAALVAHASQPTMVVAENSRDVVERKDGDATAGLLQRCKQLGQIEGMLCRSRICSGRWDNDPACRAPSH</sequence>
<proteinExistence type="predicted"/>
<evidence type="ECO:0000313" key="4">
    <source>
        <dbReference type="Proteomes" id="UP000199470"/>
    </source>
</evidence>
<evidence type="ECO:0000256" key="1">
    <source>
        <dbReference type="SAM" id="MobiDB-lite"/>
    </source>
</evidence>
<evidence type="ECO:0000313" key="3">
    <source>
        <dbReference type="EMBL" id="SFM42621.1"/>
    </source>
</evidence>
<dbReference type="Proteomes" id="UP000199470">
    <property type="component" value="Unassembled WGS sequence"/>
</dbReference>
<feature type="compositionally biased region" description="Basic and acidic residues" evidence="1">
    <location>
        <begin position="122"/>
        <end position="135"/>
    </location>
</feature>
<dbReference type="AlphaFoldDB" id="A0A1I4QRG1"/>
<feature type="region of interest" description="Disordered" evidence="1">
    <location>
        <begin position="175"/>
        <end position="227"/>
    </location>
</feature>
<feature type="compositionally biased region" description="Low complexity" evidence="1">
    <location>
        <begin position="175"/>
        <end position="199"/>
    </location>
</feature>
<evidence type="ECO:0000256" key="2">
    <source>
        <dbReference type="SAM" id="Phobius"/>
    </source>
</evidence>
<feature type="transmembrane region" description="Helical" evidence="2">
    <location>
        <begin position="47"/>
        <end position="67"/>
    </location>
</feature>
<accession>A0A1I4QRG1</accession>
<organism evidence="3 4">
    <name type="scientific">Rugamonas rubra</name>
    <dbReference type="NCBI Taxonomy" id="758825"/>
    <lineage>
        <taxon>Bacteria</taxon>
        <taxon>Pseudomonadati</taxon>
        <taxon>Pseudomonadota</taxon>
        <taxon>Betaproteobacteria</taxon>
        <taxon>Burkholderiales</taxon>
        <taxon>Oxalobacteraceae</taxon>
        <taxon>Telluria group</taxon>
        <taxon>Rugamonas</taxon>
    </lineage>
</organism>
<name>A0A1I4QRG1_9BURK</name>